<dbReference type="PANTHER" id="PTHR33083:SF49">
    <property type="entry name" value="SENESCENCE REGULATOR"/>
    <property type="match status" value="1"/>
</dbReference>
<dbReference type="OrthoDB" id="672058at2759"/>
<name>A0A6I9R0Y4_ELAGV</name>
<dbReference type="InterPro" id="IPR007608">
    <property type="entry name" value="Senescence_reg_S40"/>
</dbReference>
<dbReference type="GeneID" id="105041084"/>
<feature type="compositionally biased region" description="Basic and acidic residues" evidence="2">
    <location>
        <begin position="74"/>
        <end position="88"/>
    </location>
</feature>
<accession>A0A6I9R0Y4</accession>
<dbReference type="GO" id="GO:0010150">
    <property type="term" value="P:leaf senescence"/>
    <property type="evidence" value="ECO:0007669"/>
    <property type="project" value="UniProtKB-ARBA"/>
</dbReference>
<dbReference type="KEGG" id="egu:105041084"/>
<evidence type="ECO:0000313" key="3">
    <source>
        <dbReference type="Proteomes" id="UP000504607"/>
    </source>
</evidence>
<protein>
    <submittedName>
        <fullName evidence="4">Uncharacterized protein LOC105041084</fullName>
    </submittedName>
</protein>
<feature type="region of interest" description="Disordered" evidence="2">
    <location>
        <begin position="64"/>
        <end position="89"/>
    </location>
</feature>
<proteinExistence type="inferred from homology"/>
<keyword evidence="3" id="KW-1185">Reference proteome</keyword>
<dbReference type="InParanoid" id="A0A6I9R0Y4"/>
<comment type="similarity">
    <text evidence="1">Belongs to the senescence regulator S40 family.</text>
</comment>
<evidence type="ECO:0000256" key="1">
    <source>
        <dbReference type="ARBA" id="ARBA00034773"/>
    </source>
</evidence>
<dbReference type="AlphaFoldDB" id="A0A6I9R0Y4"/>
<dbReference type="Proteomes" id="UP000504607">
    <property type="component" value="Chromosome 1"/>
</dbReference>
<organism evidence="3 4">
    <name type="scientific">Elaeis guineensis var. tenera</name>
    <name type="common">Oil palm</name>
    <dbReference type="NCBI Taxonomy" id="51953"/>
    <lineage>
        <taxon>Eukaryota</taxon>
        <taxon>Viridiplantae</taxon>
        <taxon>Streptophyta</taxon>
        <taxon>Embryophyta</taxon>
        <taxon>Tracheophyta</taxon>
        <taxon>Spermatophyta</taxon>
        <taxon>Magnoliopsida</taxon>
        <taxon>Liliopsida</taxon>
        <taxon>Arecaceae</taxon>
        <taxon>Arecoideae</taxon>
        <taxon>Cocoseae</taxon>
        <taxon>Elaeidinae</taxon>
        <taxon>Elaeis</taxon>
    </lineage>
</organism>
<sequence>MEEFQEADVLWSHDNLDGGDDDDMVSKKQPSTQPRAPWKESAPVDIPKAGRSWARRCTCHHYDINSEDGDGDHDDLGNNNHRDHEKIPPHIIVARRTDDKMAFSVCTGLKGRHLRHVRNSILRMTGFLER</sequence>
<dbReference type="RefSeq" id="XP_010916184.1">
    <property type="nucleotide sequence ID" value="XM_010917882.3"/>
</dbReference>
<evidence type="ECO:0000313" key="4">
    <source>
        <dbReference type="RefSeq" id="XP_010916184.1"/>
    </source>
</evidence>
<evidence type="ECO:0000256" key="2">
    <source>
        <dbReference type="SAM" id="MobiDB-lite"/>
    </source>
</evidence>
<gene>
    <name evidence="4" type="primary">LOC105041084</name>
</gene>
<dbReference type="Pfam" id="PF04520">
    <property type="entry name" value="Senescence_reg"/>
    <property type="match status" value="1"/>
</dbReference>
<feature type="region of interest" description="Disordered" evidence="2">
    <location>
        <begin position="1"/>
        <end position="45"/>
    </location>
</feature>
<dbReference type="PANTHER" id="PTHR33083">
    <property type="entry name" value="EXPRESSED PROTEIN"/>
    <property type="match status" value="1"/>
</dbReference>
<reference evidence="4" key="1">
    <citation type="submission" date="2025-08" db="UniProtKB">
        <authorList>
            <consortium name="RefSeq"/>
        </authorList>
    </citation>
    <scope>IDENTIFICATION</scope>
</reference>